<accession>A0A4Y2KGT1</accession>
<dbReference type="PANTHER" id="PTHR19446">
    <property type="entry name" value="REVERSE TRANSCRIPTASES"/>
    <property type="match status" value="1"/>
</dbReference>
<protein>
    <recommendedName>
        <fullName evidence="3">Reverse transcriptase domain-containing protein</fullName>
    </recommendedName>
</protein>
<dbReference type="OrthoDB" id="6436015at2759"/>
<keyword evidence="2" id="KW-1185">Reference proteome</keyword>
<reference evidence="1 2" key="1">
    <citation type="journal article" date="2019" name="Sci. Rep.">
        <title>Orb-weaving spider Araneus ventricosus genome elucidates the spidroin gene catalogue.</title>
        <authorList>
            <person name="Kono N."/>
            <person name="Nakamura H."/>
            <person name="Ohtoshi R."/>
            <person name="Moran D.A.P."/>
            <person name="Shinohara A."/>
            <person name="Yoshida Y."/>
            <person name="Fujiwara M."/>
            <person name="Mori M."/>
            <person name="Tomita M."/>
            <person name="Arakawa K."/>
        </authorList>
    </citation>
    <scope>NUCLEOTIDE SEQUENCE [LARGE SCALE GENOMIC DNA]</scope>
</reference>
<evidence type="ECO:0000313" key="2">
    <source>
        <dbReference type="Proteomes" id="UP000499080"/>
    </source>
</evidence>
<dbReference type="Proteomes" id="UP000499080">
    <property type="component" value="Unassembled WGS sequence"/>
</dbReference>
<proteinExistence type="predicted"/>
<comment type="caution">
    <text evidence="1">The sequence shown here is derived from an EMBL/GenBank/DDBJ whole genome shotgun (WGS) entry which is preliminary data.</text>
</comment>
<evidence type="ECO:0008006" key="3">
    <source>
        <dbReference type="Google" id="ProtNLM"/>
    </source>
</evidence>
<organism evidence="1 2">
    <name type="scientific">Araneus ventricosus</name>
    <name type="common">Orbweaver spider</name>
    <name type="synonym">Epeira ventricosa</name>
    <dbReference type="NCBI Taxonomy" id="182803"/>
    <lineage>
        <taxon>Eukaryota</taxon>
        <taxon>Metazoa</taxon>
        <taxon>Ecdysozoa</taxon>
        <taxon>Arthropoda</taxon>
        <taxon>Chelicerata</taxon>
        <taxon>Arachnida</taxon>
        <taxon>Araneae</taxon>
        <taxon>Araneomorphae</taxon>
        <taxon>Entelegynae</taxon>
        <taxon>Araneoidea</taxon>
        <taxon>Araneidae</taxon>
        <taxon>Araneus</taxon>
    </lineage>
</organism>
<sequence length="252" mass="28610">MCVCISYTKDSEEVPTKFTIKMGCFIALLAGLYWTRMLVFPVDQKDLLDSRLSNGKLWKLVKNIGKEQPQVEKCNTIKNRDGTVARDDGLAANILSLHYQNISKLIFIGEDRHIRSRASDIVHGCRSKTQDIIPIFNRDFTLQELEAAIADSKLNKSPGPDGIHEQMINKLSSIGRHRFLDIINGSWKIGRLPRGWRRAIVIPIRNPCKDAGAPESFRPIALTCIACKIMEKMILKRLTFYLNSLDLLSKEQ</sequence>
<dbReference type="EMBL" id="BGPR01004596">
    <property type="protein sequence ID" value="GBN01229.1"/>
    <property type="molecule type" value="Genomic_DNA"/>
</dbReference>
<gene>
    <name evidence="1" type="ORF">AVEN_254366_1</name>
</gene>
<name>A0A4Y2KGT1_ARAVE</name>
<evidence type="ECO:0000313" key="1">
    <source>
        <dbReference type="EMBL" id="GBN01229.1"/>
    </source>
</evidence>
<dbReference type="AlphaFoldDB" id="A0A4Y2KGT1"/>